<comment type="caution">
    <text evidence="8">The sequence shown here is derived from an EMBL/GenBank/DDBJ whole genome shotgun (WGS) entry which is preliminary data.</text>
</comment>
<dbReference type="Proteomes" id="UP001596443">
    <property type="component" value="Unassembled WGS sequence"/>
</dbReference>
<dbReference type="PANTHER" id="PTHR42926:SF1">
    <property type="entry name" value="CIRCADIAN CLOCK OSCILLATOR PROTEIN KAIC 1"/>
    <property type="match status" value="1"/>
</dbReference>
<feature type="domain" description="KaiC" evidence="7">
    <location>
        <begin position="5"/>
        <end position="236"/>
    </location>
</feature>
<name>A0ABD5TDC8_9EURY</name>
<dbReference type="AlphaFoldDB" id="A0ABD5TDC8"/>
<keyword evidence="6" id="KW-0378">Hydrolase</keyword>
<evidence type="ECO:0000256" key="5">
    <source>
        <dbReference type="ARBA" id="ARBA00022777"/>
    </source>
</evidence>
<dbReference type="PRINTS" id="PR01874">
    <property type="entry name" value="DNAREPAIRADA"/>
</dbReference>
<evidence type="ECO:0000256" key="4">
    <source>
        <dbReference type="ARBA" id="ARBA00022737"/>
    </source>
</evidence>
<accession>A0ABD5TDC8</accession>
<dbReference type="InterPro" id="IPR014774">
    <property type="entry name" value="KaiC-like_dom"/>
</dbReference>
<sequence length="478" mass="51627">MVGLSRIDPGVPGLSTVLHGGFVPERAYMLRGGAGTGKTVLGLQFLAACEGSTLFIGFEEPTENIRRNASTLGIDTDDVSFLDLSPDGDAFAADASYDVFGADEVEGDAITAQIREAVEATDPDRVFIDPMTQLRHYVRDDYQFRRKVSSFIRYLTDRGTTVLFSTQPTGSVSDEDLEFICDGTITLAHAEKGRTLEVTKFRGSSFASGVHTARVDDGGVRVYPQLVPGDHDIGFTSETVSSGVAELDDLLHGGIDRGTVSVISGPSGVGKTTTATHFLVEAAARGEHSVAYLFEESAATYTHRAGAIGLPVTELRDRGALDVREIEPLGVSPDEFAADVREAVEEDGARTVLIDGVSGYRLSLRGEDDDLVRELHALCRYLRNMGVAVILVDDVASITGDFQVTSDRISYLADTIVFLRYIELTGELQKAIGVLKKRTSDFERTLREFRITDDGIALGDPMTRLRGVLSGSPELVDD</sequence>
<dbReference type="EC" id="2.7.11.1" evidence="1"/>
<dbReference type="Pfam" id="PF06745">
    <property type="entry name" value="ATPase"/>
    <property type="match status" value="2"/>
</dbReference>
<keyword evidence="4" id="KW-0677">Repeat</keyword>
<evidence type="ECO:0000256" key="3">
    <source>
        <dbReference type="ARBA" id="ARBA00022679"/>
    </source>
</evidence>
<evidence type="ECO:0000256" key="1">
    <source>
        <dbReference type="ARBA" id="ARBA00012513"/>
    </source>
</evidence>
<dbReference type="SMART" id="SM00382">
    <property type="entry name" value="AAA"/>
    <property type="match status" value="2"/>
</dbReference>
<dbReference type="SUPFAM" id="SSF52540">
    <property type="entry name" value="P-loop containing nucleoside triphosphate hydrolases"/>
    <property type="match status" value="2"/>
</dbReference>
<dbReference type="RefSeq" id="WP_284061598.1">
    <property type="nucleotide sequence ID" value="NZ_CP126158.1"/>
</dbReference>
<dbReference type="PIRSF" id="PIRSF039117">
    <property type="entry name" value="KaiC"/>
    <property type="match status" value="1"/>
</dbReference>
<feature type="domain" description="KaiC" evidence="7">
    <location>
        <begin position="238"/>
        <end position="472"/>
    </location>
</feature>
<evidence type="ECO:0000313" key="9">
    <source>
        <dbReference type="Proteomes" id="UP001596443"/>
    </source>
</evidence>
<organism evidence="8 9">
    <name type="scientific">Halobaculum halobium</name>
    <dbReference type="NCBI Taxonomy" id="3032281"/>
    <lineage>
        <taxon>Archaea</taxon>
        <taxon>Methanobacteriati</taxon>
        <taxon>Methanobacteriota</taxon>
        <taxon>Stenosarchaea group</taxon>
        <taxon>Halobacteria</taxon>
        <taxon>Halobacteriales</taxon>
        <taxon>Haloferacaceae</taxon>
        <taxon>Halobaculum</taxon>
    </lineage>
</organism>
<keyword evidence="5" id="KW-0418">Kinase</keyword>
<proteinExistence type="predicted"/>
<dbReference type="Gene3D" id="3.40.50.300">
    <property type="entry name" value="P-loop containing nucleotide triphosphate hydrolases"/>
    <property type="match status" value="2"/>
</dbReference>
<dbReference type="InterPro" id="IPR027417">
    <property type="entry name" value="P-loop_NTPase"/>
</dbReference>
<keyword evidence="9" id="KW-1185">Reference proteome</keyword>
<reference evidence="8 9" key="1">
    <citation type="journal article" date="2019" name="Int. J. Syst. Evol. Microbiol.">
        <title>The Global Catalogue of Microorganisms (GCM) 10K type strain sequencing project: providing services to taxonomists for standard genome sequencing and annotation.</title>
        <authorList>
            <consortium name="The Broad Institute Genomics Platform"/>
            <consortium name="The Broad Institute Genome Sequencing Center for Infectious Disease"/>
            <person name="Wu L."/>
            <person name="Ma J."/>
        </authorList>
    </citation>
    <scope>NUCLEOTIDE SEQUENCE [LARGE SCALE GENOMIC DNA]</scope>
    <source>
        <strain evidence="8 9">SYNS20</strain>
    </source>
</reference>
<dbReference type="PANTHER" id="PTHR42926">
    <property type="match status" value="1"/>
</dbReference>
<keyword evidence="2" id="KW-0597">Phosphoprotein</keyword>
<evidence type="ECO:0000256" key="6">
    <source>
        <dbReference type="ARBA" id="ARBA00022801"/>
    </source>
</evidence>
<dbReference type="InterPro" id="IPR030665">
    <property type="entry name" value="KaiC"/>
</dbReference>
<dbReference type="GO" id="GO:0004674">
    <property type="term" value="F:protein serine/threonine kinase activity"/>
    <property type="evidence" value="ECO:0007669"/>
    <property type="project" value="UniProtKB-EC"/>
</dbReference>
<dbReference type="EMBL" id="JBHSWX010000012">
    <property type="protein sequence ID" value="MFC6787442.1"/>
    <property type="molecule type" value="Genomic_DNA"/>
</dbReference>
<keyword evidence="3" id="KW-0808">Transferase</keyword>
<evidence type="ECO:0000256" key="2">
    <source>
        <dbReference type="ARBA" id="ARBA00022553"/>
    </source>
</evidence>
<dbReference type="InterPro" id="IPR051347">
    <property type="entry name" value="Circadian_clock_KaiC-rel"/>
</dbReference>
<gene>
    <name evidence="8" type="ORF">ACFQFD_15970</name>
</gene>
<evidence type="ECO:0000259" key="7">
    <source>
        <dbReference type="PROSITE" id="PS51146"/>
    </source>
</evidence>
<dbReference type="GeneID" id="81210564"/>
<evidence type="ECO:0000313" key="8">
    <source>
        <dbReference type="EMBL" id="MFC6787442.1"/>
    </source>
</evidence>
<dbReference type="PROSITE" id="PS51146">
    <property type="entry name" value="KAIC"/>
    <property type="match status" value="2"/>
</dbReference>
<dbReference type="InterPro" id="IPR003593">
    <property type="entry name" value="AAA+_ATPase"/>
</dbReference>
<dbReference type="GO" id="GO:0016787">
    <property type="term" value="F:hydrolase activity"/>
    <property type="evidence" value="ECO:0007669"/>
    <property type="project" value="UniProtKB-KW"/>
</dbReference>
<protein>
    <recommendedName>
        <fullName evidence="1">non-specific serine/threonine protein kinase</fullName>
        <ecNumber evidence="1">2.7.11.1</ecNumber>
    </recommendedName>
</protein>
<dbReference type="InterPro" id="IPR010624">
    <property type="entry name" value="KaiC_dom"/>
</dbReference>